<dbReference type="PROSITE" id="PS51257">
    <property type="entry name" value="PROKAR_LIPOPROTEIN"/>
    <property type="match status" value="1"/>
</dbReference>
<dbReference type="OrthoDB" id="224316at2157"/>
<name>A0A830ERU0_9EURY</name>
<comment type="caution">
    <text evidence="1">The sequence shown here is derived from an EMBL/GenBank/DDBJ whole genome shotgun (WGS) entry which is preliminary data.</text>
</comment>
<dbReference type="AlphaFoldDB" id="A0A830ERU0"/>
<reference evidence="1" key="1">
    <citation type="journal article" date="2014" name="Int. J. Syst. Evol. Microbiol.">
        <title>Complete genome sequence of Corynebacterium casei LMG S-19264T (=DSM 44701T), isolated from a smear-ripened cheese.</title>
        <authorList>
            <consortium name="US DOE Joint Genome Institute (JGI-PGF)"/>
            <person name="Walter F."/>
            <person name="Albersmeier A."/>
            <person name="Kalinowski J."/>
            <person name="Ruckert C."/>
        </authorList>
    </citation>
    <scope>NUCLEOTIDE SEQUENCE</scope>
    <source>
        <strain evidence="1">JCM 19018</strain>
    </source>
</reference>
<organism evidence="1 2">
    <name type="scientific">Haloarcula sebkhae</name>
    <dbReference type="NCBI Taxonomy" id="932660"/>
    <lineage>
        <taxon>Archaea</taxon>
        <taxon>Methanobacteriati</taxon>
        <taxon>Methanobacteriota</taxon>
        <taxon>Stenosarchaea group</taxon>
        <taxon>Halobacteria</taxon>
        <taxon>Halobacteriales</taxon>
        <taxon>Haloarculaceae</taxon>
        <taxon>Haloarcula</taxon>
    </lineage>
</organism>
<gene>
    <name evidence="1" type="ORF">GCM10009067_39840</name>
</gene>
<accession>A0A830ERU0</accession>
<protein>
    <submittedName>
        <fullName evidence="1">Uncharacterized protein</fullName>
    </submittedName>
</protein>
<sequence length="154" mass="17496">MKDPNSKLIVLSLVIILVALSGCKAGNPVYNGSIRFSGEMTAVEDEFIMEGDLDNEGIANMTFNNLNVYLYYANGTRIKKHHMGDLSTTVPVTIRSTQIPDYVIIDSPDFWSTSKVEVAYYEKRKSGNYTESIVTERDDLPVNPRHRNIKYRPW</sequence>
<proteinExistence type="predicted"/>
<reference evidence="1" key="2">
    <citation type="submission" date="2020-09" db="EMBL/GenBank/DDBJ databases">
        <authorList>
            <person name="Sun Q."/>
            <person name="Ohkuma M."/>
        </authorList>
    </citation>
    <scope>NUCLEOTIDE SEQUENCE</scope>
    <source>
        <strain evidence="1">JCM 19018</strain>
    </source>
</reference>
<evidence type="ECO:0000313" key="1">
    <source>
        <dbReference type="EMBL" id="GGK83768.1"/>
    </source>
</evidence>
<dbReference type="Proteomes" id="UP000614221">
    <property type="component" value="Unassembled WGS sequence"/>
</dbReference>
<dbReference type="EMBL" id="BMPD01000011">
    <property type="protein sequence ID" value="GGK83768.1"/>
    <property type="molecule type" value="Genomic_DNA"/>
</dbReference>
<evidence type="ECO:0000313" key="2">
    <source>
        <dbReference type="Proteomes" id="UP000614221"/>
    </source>
</evidence>